<comment type="function">
    <text evidence="2">Protein with lectin and protease activity involved in the establishment of trypanosome infections in tsetse flies. Binds D-glucosamine and agglutinates bloodstream-form trypanosomes and rabbit red blood cells. Capable of inducing transformation of bloodstream-form trypanosomes into procyclic (midgut) forms in vitro.</text>
</comment>
<dbReference type="InterPro" id="IPR001254">
    <property type="entry name" value="Trypsin_dom"/>
</dbReference>
<reference evidence="8" key="1">
    <citation type="submission" date="2020-05" db="UniProtKB">
        <authorList>
            <consortium name="EnsemblMetazoa"/>
        </authorList>
    </citation>
    <scope>IDENTIFICATION</scope>
    <source>
        <strain evidence="8">Yale</strain>
    </source>
</reference>
<dbReference type="Proteomes" id="UP000092444">
    <property type="component" value="Unassembled WGS sequence"/>
</dbReference>
<feature type="domain" description="Peptidase S1" evidence="7">
    <location>
        <begin position="453"/>
        <end position="716"/>
    </location>
</feature>
<evidence type="ECO:0000256" key="6">
    <source>
        <dbReference type="SAM" id="SignalP"/>
    </source>
</evidence>
<feature type="domain" description="Peptidase S1" evidence="7">
    <location>
        <begin position="109"/>
        <end position="356"/>
    </location>
</feature>
<keyword evidence="6" id="KW-0732">Signal</keyword>
<dbReference type="PhylomeDB" id="A0A1B0G6L8"/>
<dbReference type="Pfam" id="PF00089">
    <property type="entry name" value="Trypsin"/>
    <property type="match status" value="3"/>
</dbReference>
<keyword evidence="5" id="KW-0720">Serine protease</keyword>
<keyword evidence="1" id="KW-1015">Disulfide bond</keyword>
<dbReference type="Gene3D" id="2.40.10.10">
    <property type="entry name" value="Trypsin-like serine proteases"/>
    <property type="match status" value="3"/>
</dbReference>
<dbReference type="InterPro" id="IPR018114">
    <property type="entry name" value="TRYPSIN_HIS"/>
</dbReference>
<dbReference type="STRING" id="37546.A0A1B0G6L8"/>
<dbReference type="PANTHER" id="PTHR24260">
    <property type="match status" value="1"/>
</dbReference>
<dbReference type="PROSITE" id="PS50240">
    <property type="entry name" value="TRYPSIN_DOM"/>
    <property type="match status" value="3"/>
</dbReference>
<organism evidence="8 9">
    <name type="scientific">Glossina morsitans morsitans</name>
    <name type="common">Savannah tsetse fly</name>
    <dbReference type="NCBI Taxonomy" id="37546"/>
    <lineage>
        <taxon>Eukaryota</taxon>
        <taxon>Metazoa</taxon>
        <taxon>Ecdysozoa</taxon>
        <taxon>Arthropoda</taxon>
        <taxon>Hexapoda</taxon>
        <taxon>Insecta</taxon>
        <taxon>Pterygota</taxon>
        <taxon>Neoptera</taxon>
        <taxon>Endopterygota</taxon>
        <taxon>Diptera</taxon>
        <taxon>Brachycera</taxon>
        <taxon>Muscomorpha</taxon>
        <taxon>Hippoboscoidea</taxon>
        <taxon>Glossinidae</taxon>
        <taxon>Glossina</taxon>
    </lineage>
</organism>
<dbReference type="SMART" id="SM00020">
    <property type="entry name" value="Tryp_SPc"/>
    <property type="match status" value="3"/>
</dbReference>
<feature type="domain" description="Peptidase S1" evidence="7">
    <location>
        <begin position="777"/>
        <end position="1020"/>
    </location>
</feature>
<evidence type="ECO:0000256" key="3">
    <source>
        <dbReference type="ARBA" id="ARBA00067663"/>
    </source>
</evidence>
<evidence type="ECO:0000256" key="4">
    <source>
        <dbReference type="ARBA" id="ARBA00077177"/>
    </source>
</evidence>
<dbReference type="InterPro" id="IPR033116">
    <property type="entry name" value="TRYPSIN_SER"/>
</dbReference>
<dbReference type="PROSITE" id="PS00134">
    <property type="entry name" value="TRYPSIN_HIS"/>
    <property type="match status" value="3"/>
</dbReference>
<accession>A0A1B0G6L8</accession>
<feature type="signal peptide" evidence="6">
    <location>
        <begin position="1"/>
        <end position="27"/>
    </location>
</feature>
<evidence type="ECO:0000256" key="2">
    <source>
        <dbReference type="ARBA" id="ARBA00057221"/>
    </source>
</evidence>
<dbReference type="PRINTS" id="PR00722">
    <property type="entry name" value="CHYMOTRYPSIN"/>
</dbReference>
<evidence type="ECO:0000313" key="8">
    <source>
        <dbReference type="EnsemblMetazoa" id="GMOY008962-PA"/>
    </source>
</evidence>
<evidence type="ECO:0000313" key="9">
    <source>
        <dbReference type="Proteomes" id="UP000092444"/>
    </source>
</evidence>
<dbReference type="EnsemblMetazoa" id="GMOY008962-RA">
    <property type="protein sequence ID" value="GMOY008962-PA"/>
    <property type="gene ID" value="GMOY008962"/>
</dbReference>
<name>A0A1B0G6L8_GLOMM</name>
<dbReference type="InterPro" id="IPR001314">
    <property type="entry name" value="Peptidase_S1A"/>
</dbReference>
<dbReference type="InterPro" id="IPR043504">
    <property type="entry name" value="Peptidase_S1_PA_chymotrypsin"/>
</dbReference>
<dbReference type="GO" id="GO:0004252">
    <property type="term" value="F:serine-type endopeptidase activity"/>
    <property type="evidence" value="ECO:0007669"/>
    <property type="project" value="InterPro"/>
</dbReference>
<evidence type="ECO:0000256" key="1">
    <source>
        <dbReference type="ARBA" id="ARBA00023157"/>
    </source>
</evidence>
<feature type="chain" id="PRO_5008407958" description="Lectizyme" evidence="6">
    <location>
        <begin position="28"/>
        <end position="1024"/>
    </location>
</feature>
<protein>
    <recommendedName>
        <fullName evidence="3">Lectizyme</fullName>
    </recommendedName>
    <alternativeName>
        <fullName evidence="4">Proteolytic lectin</fullName>
    </alternativeName>
</protein>
<evidence type="ECO:0000259" key="7">
    <source>
        <dbReference type="PROSITE" id="PS50240"/>
    </source>
</evidence>
<dbReference type="PROSITE" id="PS00135">
    <property type="entry name" value="TRYPSIN_SER"/>
    <property type="match status" value="3"/>
</dbReference>
<dbReference type="SUPFAM" id="SSF50494">
    <property type="entry name" value="Trypsin-like serine proteases"/>
    <property type="match status" value="3"/>
</dbReference>
<proteinExistence type="predicted"/>
<evidence type="ECO:0000256" key="5">
    <source>
        <dbReference type="RuleBase" id="RU363034"/>
    </source>
</evidence>
<dbReference type="InterPro" id="IPR009003">
    <property type="entry name" value="Peptidase_S1_PA"/>
</dbReference>
<dbReference type="VEuPathDB" id="VectorBase:GMOY008962"/>
<dbReference type="AlphaFoldDB" id="A0A1B0G6L8"/>
<dbReference type="PANTHER" id="PTHR24260:SF147">
    <property type="entry name" value="EG:BACR7A4.3 PROTEIN-RELATED"/>
    <property type="match status" value="1"/>
</dbReference>
<dbReference type="FunFam" id="2.40.10.10:FF:000068">
    <property type="entry name" value="transmembrane protease serine 2"/>
    <property type="match status" value="1"/>
</dbReference>
<keyword evidence="9" id="KW-1185">Reference proteome</keyword>
<keyword evidence="5" id="KW-0645">Protease</keyword>
<sequence>MSLNGTFSIKCLMIIILATGSIDLCRANQTYVNGKPCYSNSEPSVCVPYTLCKRNRAAVYFVDEECKTGAGNITQICCLQSRIIKPILKPIESLAAKMCEYYHLPMSAVAGGIKVALREFPFMYGLGWKLNDENDTIKYKCGGSLVSARYVLTAAHCLSDTDGLPTFVRVGGVNLVNPNIRHIAIDDYIIHPDYEYPSSYNDIALIKLKTQLDPRDEKAACLWTSNVIEDHSDVIALGYGQTVFAGPQSEDLLKATLKIYPQNQCELDNPPDELSRNLHKGIVKNLICAIDHEKLRDTCMGDSGGPLIRTVEKYYLNVPHIVGITSFGVGCASGMPGIYTRVSERTLEDTLSIILATGLTESSNAHEIDEYCNISGEPRLCVPYTWCKSNRNLIHFYDDQCDRDPNGIRLVCCLLTHLSVPGADKLPMITVDLTKKTLADEKCDEYYRPKGAVTYGEKVAKREFPFMYALGWKAKTDNDTIVYKCGASFIAARYVLTAAHCFYDNDGLPSVVRAGGISLADPYVRNIEIAEFIEHPDYEYPSSYNDIALVKLAEYRVASSMYEPAACLWTPDRIDDHANVIVLGYGQTSFAGIASEDLLKATLKIYPQNQCEQDYPPDELSRNLRNGITKNFICAIDPENLRDTCQGDSGGPLVMVINKRPFIVGVTAFGVGCASGMPGLIESSNADKNNETVQVCNTSGEPSLCVPHTWCKPKKNIIHFYDDRCDRDANGILQICCLMSNLLIRVLKEEPATTAVTTNKTLADEMCERYYLSTRPITHGAKVLQREFPFMYALGWKVKNDNETILYKCGASLISARYVLTAAHCFYDNDGLPSVVRAGGVSLTDIDVQNIEITECIEHPDYEYPSSYNDIALVKLAEYRIPGSKFEGAACLWTPNRIDDYDNVIVLGYGQTSFAGIASEDLLKATLTVYPQNQCEQDYPPDKLSRNLGNGITKNFICAVDPENLRDTCQGDSGGPLVALIKRIPFIVGVTSFGVGCASGMPGVYTRVSEYSSWIEKIIWPDNF</sequence>
<keyword evidence="5" id="KW-0378">Hydrolase</keyword>
<dbReference type="CDD" id="cd00190">
    <property type="entry name" value="Tryp_SPc"/>
    <property type="match status" value="3"/>
</dbReference>
<dbReference type="InterPro" id="IPR051333">
    <property type="entry name" value="CLIP_Serine_Protease"/>
</dbReference>
<dbReference type="GO" id="GO:0006508">
    <property type="term" value="P:proteolysis"/>
    <property type="evidence" value="ECO:0007669"/>
    <property type="project" value="UniProtKB-KW"/>
</dbReference>
<dbReference type="EMBL" id="CCAG010009606">
    <property type="status" value="NOT_ANNOTATED_CDS"/>
    <property type="molecule type" value="Genomic_DNA"/>
</dbReference>